<dbReference type="GO" id="GO:0042438">
    <property type="term" value="P:melanin biosynthetic process"/>
    <property type="evidence" value="ECO:0007669"/>
    <property type="project" value="UniProtKB-KW"/>
</dbReference>
<proteinExistence type="inferred from homology"/>
<feature type="region of interest" description="Disordered" evidence="11">
    <location>
        <begin position="206"/>
        <end position="226"/>
    </location>
</feature>
<feature type="region of interest" description="Disordered" evidence="11">
    <location>
        <begin position="1"/>
        <end position="23"/>
    </location>
</feature>
<protein>
    <recommendedName>
        <fullName evidence="3">tyrosinase</fullName>
        <ecNumber evidence="3">1.14.18.1</ecNumber>
    </recommendedName>
</protein>
<evidence type="ECO:0000256" key="9">
    <source>
        <dbReference type="ARBA" id="ARBA00048233"/>
    </source>
</evidence>
<evidence type="ECO:0000256" key="8">
    <source>
        <dbReference type="ARBA" id="ARBA00023101"/>
    </source>
</evidence>
<dbReference type="PANTHER" id="PTHR11474">
    <property type="entry name" value="TYROSINASE FAMILY MEMBER"/>
    <property type="match status" value="1"/>
</dbReference>
<evidence type="ECO:0000313" key="14">
    <source>
        <dbReference type="EMBL" id="KAH7128377.1"/>
    </source>
</evidence>
<evidence type="ECO:0000313" key="15">
    <source>
        <dbReference type="Proteomes" id="UP000700596"/>
    </source>
</evidence>
<dbReference type="InterPro" id="IPR008922">
    <property type="entry name" value="Di-copper_centre_dom_sf"/>
</dbReference>
<organism evidence="14 15">
    <name type="scientific">Dendryphion nanum</name>
    <dbReference type="NCBI Taxonomy" id="256645"/>
    <lineage>
        <taxon>Eukaryota</taxon>
        <taxon>Fungi</taxon>
        <taxon>Dikarya</taxon>
        <taxon>Ascomycota</taxon>
        <taxon>Pezizomycotina</taxon>
        <taxon>Dothideomycetes</taxon>
        <taxon>Pleosporomycetidae</taxon>
        <taxon>Pleosporales</taxon>
        <taxon>Torulaceae</taxon>
        <taxon>Dendryphion</taxon>
    </lineage>
</organism>
<comment type="catalytic activity">
    <reaction evidence="9">
        <text>2 L-dopa + O2 = 2 L-dopaquinone + 2 H2O</text>
        <dbReference type="Rhea" id="RHEA:34287"/>
        <dbReference type="ChEBI" id="CHEBI:15377"/>
        <dbReference type="ChEBI" id="CHEBI:15379"/>
        <dbReference type="ChEBI" id="CHEBI:57504"/>
        <dbReference type="ChEBI" id="CHEBI:57924"/>
        <dbReference type="EC" id="1.14.18.1"/>
    </reaction>
</comment>
<dbReference type="PROSITE" id="PS00498">
    <property type="entry name" value="TYROSINASE_2"/>
    <property type="match status" value="1"/>
</dbReference>
<dbReference type="GO" id="GO:0004503">
    <property type="term" value="F:tyrosinase activity"/>
    <property type="evidence" value="ECO:0007669"/>
    <property type="project" value="UniProtKB-EC"/>
</dbReference>
<dbReference type="GO" id="GO:0046872">
    <property type="term" value="F:metal ion binding"/>
    <property type="evidence" value="ECO:0007669"/>
    <property type="project" value="UniProtKB-KW"/>
</dbReference>
<keyword evidence="8" id="KW-0470">Melanin biosynthesis</keyword>
<dbReference type="Pfam" id="PF18132">
    <property type="entry name" value="Tyrosinase_C"/>
    <property type="match status" value="1"/>
</dbReference>
<evidence type="ECO:0000256" key="10">
    <source>
        <dbReference type="ARBA" id="ARBA00048881"/>
    </source>
</evidence>
<evidence type="ECO:0000259" key="12">
    <source>
        <dbReference type="PROSITE" id="PS00497"/>
    </source>
</evidence>
<keyword evidence="15" id="KW-1185">Reference proteome</keyword>
<keyword evidence="4" id="KW-0479">Metal-binding</keyword>
<comment type="similarity">
    <text evidence="2">Belongs to the tyrosinase family.</text>
</comment>
<keyword evidence="6" id="KW-0186">Copper</keyword>
<accession>A0A9P9E097</accession>
<gene>
    <name evidence="14" type="ORF">B0J11DRAFT_269629</name>
</gene>
<name>A0A9P9E097_9PLEO</name>
<comment type="cofactor">
    <cofactor evidence="1">
        <name>Cu(2+)</name>
        <dbReference type="ChEBI" id="CHEBI:29036"/>
    </cofactor>
</comment>
<dbReference type="Proteomes" id="UP000700596">
    <property type="component" value="Unassembled WGS sequence"/>
</dbReference>
<dbReference type="InterPro" id="IPR002227">
    <property type="entry name" value="Tyrosinase_Cu-bd"/>
</dbReference>
<evidence type="ECO:0000256" key="4">
    <source>
        <dbReference type="ARBA" id="ARBA00022723"/>
    </source>
</evidence>
<dbReference type="OrthoDB" id="6132182at2759"/>
<evidence type="ECO:0000256" key="7">
    <source>
        <dbReference type="ARBA" id="ARBA00023033"/>
    </source>
</evidence>
<dbReference type="SUPFAM" id="SSF48056">
    <property type="entry name" value="Di-copper centre-containing domain"/>
    <property type="match status" value="1"/>
</dbReference>
<dbReference type="Pfam" id="PF00264">
    <property type="entry name" value="Tyrosinase"/>
    <property type="match status" value="1"/>
</dbReference>
<evidence type="ECO:0000256" key="1">
    <source>
        <dbReference type="ARBA" id="ARBA00001973"/>
    </source>
</evidence>
<evidence type="ECO:0000256" key="2">
    <source>
        <dbReference type="ARBA" id="ARBA00009928"/>
    </source>
</evidence>
<dbReference type="PROSITE" id="PS00497">
    <property type="entry name" value="TYROSINASE_1"/>
    <property type="match status" value="1"/>
</dbReference>
<dbReference type="InterPro" id="IPR050316">
    <property type="entry name" value="Tyrosinase/Hemocyanin"/>
</dbReference>
<evidence type="ECO:0000256" key="11">
    <source>
        <dbReference type="SAM" id="MobiDB-lite"/>
    </source>
</evidence>
<evidence type="ECO:0000256" key="3">
    <source>
        <dbReference type="ARBA" id="ARBA00011906"/>
    </source>
</evidence>
<keyword evidence="7" id="KW-0503">Monooxygenase</keyword>
<dbReference type="PRINTS" id="PR00092">
    <property type="entry name" value="TYROSINASE"/>
</dbReference>
<sequence>MANARVISSGVPTTPGPNGSIPVRRELRDLQTNYKDQFNLYILALADLQNKSPNELLSYYQLAGIHGEPFVPWNGVNGNPKASFGGYCTHSSILFLPWHRPYLATFEQALYASVQKIANTFPSNLRAGYVAAAKNFRMPYWDWALRITGDGRNQISAFPTALSSSSLTVVDVDGVSKPISNPLYSFRFDDKKIPQGLEVDSYWRQYGNTKRTPNPPGPKGSSQNGEVGRVITNEAASLRNNVSIVLLSYKQFDAISNNAWYPGSNRRYASIEDMHNEIHDKVGGRGGHMGALEVSAFDPVFWLHHTNVDRLWAIWQALNPNAYVIDKTVAKQDEENYTIAAGERVTEKTDLKPFYDASGSKFWNSTASKWTTPFGYAYPETQQWLYSSDQAYQNAVRDQVVKQYGANTINNFFSNIAPSSVSESAGTVDSEKPAVFAQTAAAEPEKKHTFDSVKKVLQHPIQAAHEVLHKNHEHAPQSKIASNESAKPAENGASNPETVKLADNNPTTVAASASTQNADVPVHAHPNSEGTVALNVPKPFQHLVPNRTYTEWITNLRAVKHGLSQTFRVYVFLGDFNPDPVTWPTEYNVVGRFTVLGRGGDTQCEKCHQDQDTNLVVTGTVPLTSALLQDIVEGQLASLNPEDVGPYLEKHLHWRVTLFDGSEQPRDQVPGLKVSIVSTSVRIGDDGLPVYSGQYEDHPNITDGRPAGLGATDDV</sequence>
<feature type="region of interest" description="Disordered" evidence="11">
    <location>
        <begin position="692"/>
        <end position="715"/>
    </location>
</feature>
<keyword evidence="5" id="KW-0560">Oxidoreductase</keyword>
<comment type="catalytic activity">
    <reaction evidence="10">
        <text>L-tyrosine + O2 = L-dopaquinone + H2O</text>
        <dbReference type="Rhea" id="RHEA:18117"/>
        <dbReference type="ChEBI" id="CHEBI:15377"/>
        <dbReference type="ChEBI" id="CHEBI:15379"/>
        <dbReference type="ChEBI" id="CHEBI:57924"/>
        <dbReference type="ChEBI" id="CHEBI:58315"/>
        <dbReference type="EC" id="1.14.18.1"/>
    </reaction>
</comment>
<feature type="domain" description="Tyrosinase copper-binding" evidence="12">
    <location>
        <begin position="90"/>
        <end position="107"/>
    </location>
</feature>
<dbReference type="InterPro" id="IPR041640">
    <property type="entry name" value="Tyrosinase_C"/>
</dbReference>
<evidence type="ECO:0000256" key="5">
    <source>
        <dbReference type="ARBA" id="ARBA00023002"/>
    </source>
</evidence>
<dbReference type="EC" id="1.14.18.1" evidence="3"/>
<reference evidence="14" key="1">
    <citation type="journal article" date="2021" name="Nat. Commun.">
        <title>Genetic determinants of endophytism in the Arabidopsis root mycobiome.</title>
        <authorList>
            <person name="Mesny F."/>
            <person name="Miyauchi S."/>
            <person name="Thiergart T."/>
            <person name="Pickel B."/>
            <person name="Atanasova L."/>
            <person name="Karlsson M."/>
            <person name="Huettel B."/>
            <person name="Barry K.W."/>
            <person name="Haridas S."/>
            <person name="Chen C."/>
            <person name="Bauer D."/>
            <person name="Andreopoulos W."/>
            <person name="Pangilinan J."/>
            <person name="LaButti K."/>
            <person name="Riley R."/>
            <person name="Lipzen A."/>
            <person name="Clum A."/>
            <person name="Drula E."/>
            <person name="Henrissat B."/>
            <person name="Kohler A."/>
            <person name="Grigoriev I.V."/>
            <person name="Martin F.M."/>
            <person name="Hacquard S."/>
        </authorList>
    </citation>
    <scope>NUCLEOTIDE SEQUENCE</scope>
    <source>
        <strain evidence="14">MPI-CAGE-CH-0243</strain>
    </source>
</reference>
<feature type="domain" description="Tyrosinase copper-binding" evidence="13">
    <location>
        <begin position="298"/>
        <end position="309"/>
    </location>
</feature>
<evidence type="ECO:0000256" key="6">
    <source>
        <dbReference type="ARBA" id="ARBA00023008"/>
    </source>
</evidence>
<dbReference type="Gene3D" id="2.60.310.20">
    <property type="match status" value="1"/>
</dbReference>
<evidence type="ECO:0000259" key="13">
    <source>
        <dbReference type="PROSITE" id="PS00498"/>
    </source>
</evidence>
<feature type="region of interest" description="Disordered" evidence="11">
    <location>
        <begin position="471"/>
        <end position="502"/>
    </location>
</feature>
<dbReference type="EMBL" id="JAGMWT010000005">
    <property type="protein sequence ID" value="KAH7128377.1"/>
    <property type="molecule type" value="Genomic_DNA"/>
</dbReference>
<dbReference type="PANTHER" id="PTHR11474:SF76">
    <property type="entry name" value="SHKT DOMAIN-CONTAINING PROTEIN"/>
    <property type="match status" value="1"/>
</dbReference>
<dbReference type="Gene3D" id="1.10.1280.10">
    <property type="entry name" value="Di-copper center containing domain from catechol oxidase"/>
    <property type="match status" value="1"/>
</dbReference>
<dbReference type="AlphaFoldDB" id="A0A9P9E097"/>
<comment type="caution">
    <text evidence="14">The sequence shown here is derived from an EMBL/GenBank/DDBJ whole genome shotgun (WGS) entry which is preliminary data.</text>
</comment>